<dbReference type="PANTHER" id="PTHR11647:SF1">
    <property type="entry name" value="COLLAPSIN RESPONSE MEDIATOR PROTEIN"/>
    <property type="match status" value="1"/>
</dbReference>
<dbReference type="GeneID" id="10773021"/>
<dbReference type="PANTHER" id="PTHR11647">
    <property type="entry name" value="HYDRANTOINASE/DIHYDROPYRIMIDINASE FAMILY MEMBER"/>
    <property type="match status" value="1"/>
</dbReference>
<dbReference type="SUPFAM" id="SSF51338">
    <property type="entry name" value="Composite domain of metallo-dependent hydrolases"/>
    <property type="match status" value="2"/>
</dbReference>
<dbReference type="NCBIfam" id="NF042911">
    <property type="entry name" value="FMH_DH_FwdA"/>
    <property type="match status" value="1"/>
</dbReference>
<dbReference type="HOGENOM" id="CLU_035587_0_0_2"/>
<dbReference type="Pfam" id="PF07969">
    <property type="entry name" value="Amidohydro_3"/>
    <property type="match status" value="1"/>
</dbReference>
<feature type="domain" description="Amidohydrolase 3" evidence="1">
    <location>
        <begin position="41"/>
        <end position="499"/>
    </location>
</feature>
<dbReference type="GO" id="GO:0016810">
    <property type="term" value="F:hydrolase activity, acting on carbon-nitrogen (but not peptide) bonds"/>
    <property type="evidence" value="ECO:0007669"/>
    <property type="project" value="InterPro"/>
</dbReference>
<dbReference type="KEGG" id="mok:Metok_0871"/>
<dbReference type="Gene3D" id="2.30.40.10">
    <property type="entry name" value="Urease, subunit C, domain 1"/>
    <property type="match status" value="2"/>
</dbReference>
<dbReference type="NCBIfam" id="TIGR03121">
    <property type="entry name" value="one_C_dehyd_A"/>
    <property type="match status" value="1"/>
</dbReference>
<dbReference type="Proteomes" id="UP000009296">
    <property type="component" value="Chromosome"/>
</dbReference>
<dbReference type="InterPro" id="IPR011059">
    <property type="entry name" value="Metal-dep_hydrolase_composite"/>
</dbReference>
<dbReference type="InterPro" id="IPR013108">
    <property type="entry name" value="Amidohydro_3"/>
</dbReference>
<proteinExistence type="predicted"/>
<dbReference type="InterPro" id="IPR032466">
    <property type="entry name" value="Metal_Hydrolase"/>
</dbReference>
<dbReference type="CDD" id="cd01304">
    <property type="entry name" value="FMDH_A"/>
    <property type="match status" value="1"/>
</dbReference>
<dbReference type="InterPro" id="IPR053635">
    <property type="entry name" value="Metallo-hydrolase_FwdA/FmdA"/>
</dbReference>
<name>F8ALA5_METOI</name>
<dbReference type="AlphaFoldDB" id="F8ALA5"/>
<dbReference type="RefSeq" id="WP_013867029.1">
    <property type="nucleotide sequence ID" value="NC_015636.1"/>
</dbReference>
<keyword evidence="3" id="KW-1185">Reference proteome</keyword>
<dbReference type="SUPFAM" id="SSF51556">
    <property type="entry name" value="Metallo-dependent hydrolases"/>
    <property type="match status" value="1"/>
</dbReference>
<dbReference type="InterPro" id="IPR012027">
    <property type="entry name" value="Formylmethanofuran_DH_asu"/>
</dbReference>
<evidence type="ECO:0000313" key="2">
    <source>
        <dbReference type="EMBL" id="AEH06844.1"/>
    </source>
</evidence>
<accession>F8ALA5</accession>
<reference evidence="2" key="1">
    <citation type="submission" date="2011-05" db="EMBL/GenBank/DDBJ databases">
        <title>Complete sequence of chromosome of Methanothermococcus okinawensis IH1.</title>
        <authorList>
            <consortium name="US DOE Joint Genome Institute"/>
            <person name="Lucas S."/>
            <person name="Han J."/>
            <person name="Lapidus A."/>
            <person name="Cheng J.-F."/>
            <person name="Goodwin L."/>
            <person name="Pitluck S."/>
            <person name="Peters L."/>
            <person name="Mikhailova N."/>
            <person name="Held B."/>
            <person name="Han C."/>
            <person name="Tapia R."/>
            <person name="Land M."/>
            <person name="Hauser L."/>
            <person name="Kyrpides N."/>
            <person name="Ivanova N."/>
            <person name="Pagani I."/>
            <person name="Sieprawska-Lupa M."/>
            <person name="Takai K."/>
            <person name="Miyazaki J."/>
            <person name="Whitman W."/>
            <person name="Woyke T."/>
        </authorList>
    </citation>
    <scope>NUCLEOTIDE SEQUENCE [LARGE SCALE GENOMIC DNA]</scope>
    <source>
        <strain evidence="2">IH1</strain>
    </source>
</reference>
<evidence type="ECO:0000259" key="1">
    <source>
        <dbReference type="Pfam" id="PF07969"/>
    </source>
</evidence>
<dbReference type="InterPro" id="IPR050378">
    <property type="entry name" value="Metallo-dep_Hydrolases_sf"/>
</dbReference>
<organism evidence="2 3">
    <name type="scientific">Methanothermococcus okinawensis (strain DSM 14208 / JCM 11175 / IH1)</name>
    <dbReference type="NCBI Taxonomy" id="647113"/>
    <lineage>
        <taxon>Archaea</taxon>
        <taxon>Methanobacteriati</taxon>
        <taxon>Methanobacteriota</taxon>
        <taxon>Methanomada group</taxon>
        <taxon>Methanococci</taxon>
        <taxon>Methanococcales</taxon>
        <taxon>Methanococcaceae</taxon>
        <taxon>Methanothermococcus</taxon>
    </lineage>
</organism>
<dbReference type="PIRSF" id="PIRSF006453">
    <property type="entry name" value="FwdA"/>
    <property type="match status" value="1"/>
</dbReference>
<dbReference type="EMBL" id="CP002792">
    <property type="protein sequence ID" value="AEH06844.1"/>
    <property type="molecule type" value="Genomic_DNA"/>
</dbReference>
<evidence type="ECO:0000313" key="3">
    <source>
        <dbReference type="Proteomes" id="UP000009296"/>
    </source>
</evidence>
<dbReference type="eggNOG" id="arCOG04461">
    <property type="taxonomic scope" value="Archaea"/>
</dbReference>
<dbReference type="Gene3D" id="3.20.20.140">
    <property type="entry name" value="Metal-dependent hydrolases"/>
    <property type="match status" value="1"/>
</dbReference>
<sequence length="567" mass="63282">MEYIIKNGIVYDPLNGVDGEKMDICVKDGKIVESVSGNAVEIDANGCVVMPGGIDSHTHVAGPKVNTGRVMRPEDSKKDIYNKKGLRSGSGFSVPSTFKTGYEYSEMGYTTVVEAAVPPLLARHTHEEIIDTPQLDMAAMPVMGNNWMIMEYLKEENYEMCAAYVAWLLRATRGYAIKIVNPGGTEAWGWGKNVHGIDDPVPYFGITGREIVRGLAKVNEMLGLPHSIHVHPNDLGHPGNWETTIATMDCVKDIEAKPKYGERDTVYYNTHVQFHSYGGTSWKDFVSKGIEIAEYINKSSHVIVDVGQITLDETTTMTADGPMEYDLHMTNGLKWANCDVELETGSGVVPFIYKPKGPVYSVQWGIGLEIFLNTDTNKIILTTDNPNAGPFTRYSRIIAWLMSKEYRDDWLNNKVHAWAKQRTSVADSDKEYSMYEIAKVTRANQAKVLGLSEEKGHLGVGADADIAIYEINPEEKDGKVIEKAFRYAKYVLKGGELVVKTGNVVKELPSNTIYVNAKVDDALEEELMKDLRAKFKKYYSVNIDNYPVSDHYANNWKPINIDATDIK</sequence>
<gene>
    <name evidence="2" type="ordered locus">Metok_0871</name>
</gene>
<protein>
    <submittedName>
        <fullName evidence="2">Formylmethanofuran dehydrogenase subunit A</fullName>
    </submittedName>
</protein>
<dbReference type="OrthoDB" id="8791at2157"/>
<dbReference type="STRING" id="647113.Metok_0871"/>